<gene>
    <name evidence="1" type="ORF">HD595_006285</name>
</gene>
<evidence type="ECO:0000313" key="1">
    <source>
        <dbReference type="EMBL" id="MCP2350163.1"/>
    </source>
</evidence>
<accession>A0ABT1K843</accession>
<organism evidence="1 2">
    <name type="scientific">Nonomuraea roseoviolacea subsp. carminata</name>
    <dbReference type="NCBI Taxonomy" id="160689"/>
    <lineage>
        <taxon>Bacteria</taxon>
        <taxon>Bacillati</taxon>
        <taxon>Actinomycetota</taxon>
        <taxon>Actinomycetes</taxon>
        <taxon>Streptosporangiales</taxon>
        <taxon>Streptosporangiaceae</taxon>
        <taxon>Nonomuraea</taxon>
    </lineage>
</organism>
<comment type="caution">
    <text evidence="1">The sequence shown here is derived from an EMBL/GenBank/DDBJ whole genome shotgun (WGS) entry which is preliminary data.</text>
</comment>
<keyword evidence="2" id="KW-1185">Reference proteome</keyword>
<name>A0ABT1K843_9ACTN</name>
<dbReference type="EMBL" id="JAMZEC010000001">
    <property type="protein sequence ID" value="MCP2350163.1"/>
    <property type="molecule type" value="Genomic_DNA"/>
</dbReference>
<proteinExistence type="predicted"/>
<evidence type="ECO:0000313" key="2">
    <source>
        <dbReference type="Proteomes" id="UP001320766"/>
    </source>
</evidence>
<dbReference type="Proteomes" id="UP001320766">
    <property type="component" value="Unassembled WGS sequence"/>
</dbReference>
<sequence>MSAAVTIDGLRNGVRVRLGFHPAFSATSSESLVVIQRRVGNRWVSSPLWPLIRSRYFRSPGMW</sequence>
<reference evidence="1 2" key="1">
    <citation type="submission" date="2022-06" db="EMBL/GenBank/DDBJ databases">
        <title>Sequencing the genomes of 1000 actinobacteria strains.</title>
        <authorList>
            <person name="Klenk H.-P."/>
        </authorList>
    </citation>
    <scope>NUCLEOTIDE SEQUENCE [LARGE SCALE GENOMIC DNA]</scope>
    <source>
        <strain evidence="1 2">DSM 44170</strain>
    </source>
</reference>
<protein>
    <submittedName>
        <fullName evidence="1">Uncharacterized protein</fullName>
    </submittedName>
</protein>